<evidence type="ECO:0000256" key="1">
    <source>
        <dbReference type="SAM" id="SignalP"/>
    </source>
</evidence>
<keyword evidence="3" id="KW-1185">Reference proteome</keyword>
<evidence type="ECO:0000313" key="3">
    <source>
        <dbReference type="Proteomes" id="UP001066276"/>
    </source>
</evidence>
<accession>A0AAV7PAI6</accession>
<reference evidence="2" key="1">
    <citation type="journal article" date="2022" name="bioRxiv">
        <title>Sequencing and chromosome-scale assembly of the giantPleurodeles waltlgenome.</title>
        <authorList>
            <person name="Brown T."/>
            <person name="Elewa A."/>
            <person name="Iarovenko S."/>
            <person name="Subramanian E."/>
            <person name="Araus A.J."/>
            <person name="Petzold A."/>
            <person name="Susuki M."/>
            <person name="Suzuki K.-i.T."/>
            <person name="Hayashi T."/>
            <person name="Toyoda A."/>
            <person name="Oliveira C."/>
            <person name="Osipova E."/>
            <person name="Leigh N.D."/>
            <person name="Simon A."/>
            <person name="Yun M.H."/>
        </authorList>
    </citation>
    <scope>NUCLEOTIDE SEQUENCE</scope>
    <source>
        <strain evidence="2">20211129_DDA</strain>
        <tissue evidence="2">Liver</tissue>
    </source>
</reference>
<dbReference type="EMBL" id="JANPWB010000011">
    <property type="protein sequence ID" value="KAJ1125175.1"/>
    <property type="molecule type" value="Genomic_DNA"/>
</dbReference>
<organism evidence="2 3">
    <name type="scientific">Pleurodeles waltl</name>
    <name type="common">Iberian ribbed newt</name>
    <dbReference type="NCBI Taxonomy" id="8319"/>
    <lineage>
        <taxon>Eukaryota</taxon>
        <taxon>Metazoa</taxon>
        <taxon>Chordata</taxon>
        <taxon>Craniata</taxon>
        <taxon>Vertebrata</taxon>
        <taxon>Euteleostomi</taxon>
        <taxon>Amphibia</taxon>
        <taxon>Batrachia</taxon>
        <taxon>Caudata</taxon>
        <taxon>Salamandroidea</taxon>
        <taxon>Salamandridae</taxon>
        <taxon>Pleurodelinae</taxon>
        <taxon>Pleurodeles</taxon>
    </lineage>
</organism>
<protein>
    <submittedName>
        <fullName evidence="2">Uncharacterized protein</fullName>
    </submittedName>
</protein>
<evidence type="ECO:0000313" key="2">
    <source>
        <dbReference type="EMBL" id="KAJ1125175.1"/>
    </source>
</evidence>
<comment type="caution">
    <text evidence="2">The sequence shown here is derived from an EMBL/GenBank/DDBJ whole genome shotgun (WGS) entry which is preliminary data.</text>
</comment>
<dbReference type="Proteomes" id="UP001066276">
    <property type="component" value="Chromosome 7"/>
</dbReference>
<name>A0AAV7PAI6_PLEWA</name>
<feature type="chain" id="PRO_5043742567" evidence="1">
    <location>
        <begin position="26"/>
        <end position="134"/>
    </location>
</feature>
<dbReference type="AlphaFoldDB" id="A0AAV7PAI6"/>
<feature type="signal peptide" evidence="1">
    <location>
        <begin position="1"/>
        <end position="25"/>
    </location>
</feature>
<keyword evidence="1" id="KW-0732">Signal</keyword>
<gene>
    <name evidence="2" type="ORF">NDU88_003611</name>
</gene>
<proteinExistence type="predicted"/>
<sequence>MSCRVWRPLAGVSIPLFDILMIVDGLVDNGVFSGLRTVNGGNLADESLVDEVVVGAVNSEAIISSAVDSEANDGSVIDGSISVDLVTVDGFVFVDVVADGIGVRANVDSRRNCHLRRHTGCHLNACPRRCCRVL</sequence>